<feature type="transmembrane region" description="Helical" evidence="8">
    <location>
        <begin position="466"/>
        <end position="485"/>
    </location>
</feature>
<comment type="subcellular location">
    <subcellularLocation>
        <location evidence="1 8">Cell membrane</location>
        <topology evidence="1 8">Multi-pass membrane protein</topology>
    </subcellularLocation>
</comment>
<dbReference type="Proteomes" id="UP001186944">
    <property type="component" value="Unassembled WGS sequence"/>
</dbReference>
<protein>
    <recommendedName>
        <fullName evidence="8">Solute carrier organic anion transporter family member</fullName>
    </recommendedName>
</protein>
<sequence length="742" mass="80824">MYLLVQGFLVNGLINIVLVALETRFGMSSSRSAVIVSSHDFGAVLFIVIVGYFGEKCHKPRVMASGIFLMSLGSFLFALPHFISEPYQYTVSGSSNSSANICNERNSSSALQHETSNGSYTLYYGIMILGSLLLGIGHVPTFVLGLGYIDENSEARDSAFHMGLSPSDPQWVGAWWLGVLVACFMFFLVAFPIFGYPRHLPDDSSSSTVENVCNINPSNSSSCASAADDASSNDGYYALLIIGQCLLGIGAVPMFTVGLTYIDENSRTRDSAFHIGFSFCSAAVGVAIGYIAGGQTLTLFVDIDKVDTDSIPLKPTDPQWVGAWWIGIVVGLFTFVLVALPMLAYPRRLPNYEKLQKEKKSETHGSAEDKMPLTGGFGKSIKEFPKALFRLFKNPAYVFIVLGGTVEIFIVGGLATFGAKLFQEFHNVPLVEAGFIMGMITIPGSGGGMLLGGWLIKRFNLRVRGIIRLSCGCIFICMLFGPAFLASCVDYEVAGVGHPYVNETAISMTSECNKGCGCTTSGYEPVCDHDNVVYFSPCHAGCSNVRNVNGSKVYEYCVCISPSTDGGNPSVTGGTCTTPGKCPWFYVFSVFIFLMMLFTFTTTSPILQAMFRCVPHNQRSFGLGIQLLFGRLLGTTPGPIFLGAIIDSSCDVWQETCGSRGNCWLYRKWDLGVKVMLWWMGTKFVGVILLFIASKVYKPPKDLDMDITVDPKDDKRGQDNPVFSIDTKSDHLDNSNGYFTKL</sequence>
<feature type="transmembrane region" description="Helical" evidence="8">
    <location>
        <begin position="170"/>
        <end position="194"/>
    </location>
</feature>
<dbReference type="NCBIfam" id="TIGR00805">
    <property type="entry name" value="oat"/>
    <property type="match status" value="1"/>
</dbReference>
<keyword evidence="11" id="KW-1185">Reference proteome</keyword>
<evidence type="ECO:0000256" key="5">
    <source>
        <dbReference type="ARBA" id="ARBA00022989"/>
    </source>
</evidence>
<feature type="transmembrane region" description="Helical" evidence="8">
    <location>
        <begin position="236"/>
        <end position="261"/>
    </location>
</feature>
<name>A0AA89BRL7_PINIB</name>
<evidence type="ECO:0000313" key="10">
    <source>
        <dbReference type="EMBL" id="KAK3092949.1"/>
    </source>
</evidence>
<accession>A0AA89BRL7</accession>
<proteinExistence type="inferred from homology"/>
<dbReference type="InterPro" id="IPR036058">
    <property type="entry name" value="Kazal_dom_sf"/>
</dbReference>
<dbReference type="AlphaFoldDB" id="A0AA89BRL7"/>
<dbReference type="InterPro" id="IPR004156">
    <property type="entry name" value="OATP"/>
</dbReference>
<dbReference type="PANTHER" id="PTHR11388:SF100">
    <property type="entry name" value="SOLUTE CARRIER ORGANIC ANION TRANSPORTER FAMILY MEMBER 4A1"/>
    <property type="match status" value="1"/>
</dbReference>
<dbReference type="GO" id="GO:0015347">
    <property type="term" value="F:sodium-independent organic anion transmembrane transporter activity"/>
    <property type="evidence" value="ECO:0007669"/>
    <property type="project" value="TreeGrafter"/>
</dbReference>
<evidence type="ECO:0000256" key="8">
    <source>
        <dbReference type="RuleBase" id="RU362056"/>
    </source>
</evidence>
<dbReference type="SUPFAM" id="SSF103473">
    <property type="entry name" value="MFS general substrate transporter"/>
    <property type="match status" value="2"/>
</dbReference>
<feature type="transmembrane region" description="Helical" evidence="8">
    <location>
        <begin position="676"/>
        <end position="697"/>
    </location>
</feature>
<feature type="transmembrane region" description="Helical" evidence="8">
    <location>
        <begin position="435"/>
        <end position="454"/>
    </location>
</feature>
<dbReference type="EMBL" id="VSWD01000009">
    <property type="protein sequence ID" value="KAK3092949.1"/>
    <property type="molecule type" value="Genomic_DNA"/>
</dbReference>
<dbReference type="Pfam" id="PF03137">
    <property type="entry name" value="OATP"/>
    <property type="match status" value="2"/>
</dbReference>
<keyword evidence="8" id="KW-0813">Transport</keyword>
<comment type="caution">
    <text evidence="8">Lacks conserved residue(s) required for the propagation of feature annotation.</text>
</comment>
<evidence type="ECO:0000256" key="2">
    <source>
        <dbReference type="ARBA" id="ARBA00009657"/>
    </source>
</evidence>
<evidence type="ECO:0000256" key="3">
    <source>
        <dbReference type="ARBA" id="ARBA00022475"/>
    </source>
</evidence>
<dbReference type="Pfam" id="PF07648">
    <property type="entry name" value="Kazal_2"/>
    <property type="match status" value="1"/>
</dbReference>
<dbReference type="GO" id="GO:0043252">
    <property type="term" value="P:sodium-independent organic anion transport"/>
    <property type="evidence" value="ECO:0007669"/>
    <property type="project" value="TreeGrafter"/>
</dbReference>
<dbReference type="SUPFAM" id="SSF100895">
    <property type="entry name" value="Kazal-type serine protease inhibitors"/>
    <property type="match status" value="1"/>
</dbReference>
<reference evidence="10" key="1">
    <citation type="submission" date="2019-08" db="EMBL/GenBank/DDBJ databases">
        <title>The improved chromosome-level genome for the pearl oyster Pinctada fucata martensii using PacBio sequencing and Hi-C.</title>
        <authorList>
            <person name="Zheng Z."/>
        </authorList>
    </citation>
    <scope>NUCLEOTIDE SEQUENCE</scope>
    <source>
        <strain evidence="10">ZZ-2019</strain>
        <tissue evidence="10">Adductor muscle</tissue>
    </source>
</reference>
<dbReference type="InterPro" id="IPR002350">
    <property type="entry name" value="Kazal_dom"/>
</dbReference>
<dbReference type="GO" id="GO:0016323">
    <property type="term" value="C:basolateral plasma membrane"/>
    <property type="evidence" value="ECO:0007669"/>
    <property type="project" value="TreeGrafter"/>
</dbReference>
<evidence type="ECO:0000256" key="6">
    <source>
        <dbReference type="ARBA" id="ARBA00023136"/>
    </source>
</evidence>
<evidence type="ECO:0000256" key="7">
    <source>
        <dbReference type="ARBA" id="ARBA00023157"/>
    </source>
</evidence>
<feature type="transmembrane region" description="Helical" evidence="8">
    <location>
        <begin position="122"/>
        <end position="149"/>
    </location>
</feature>
<keyword evidence="5 8" id="KW-1133">Transmembrane helix</keyword>
<comment type="similarity">
    <text evidence="2 8">Belongs to the organo anion transporter (TC 2.A.60) family.</text>
</comment>
<dbReference type="InterPro" id="IPR036259">
    <property type="entry name" value="MFS_trans_sf"/>
</dbReference>
<gene>
    <name evidence="10" type="ORF">FSP39_009291</name>
</gene>
<dbReference type="PROSITE" id="PS51465">
    <property type="entry name" value="KAZAL_2"/>
    <property type="match status" value="1"/>
</dbReference>
<feature type="transmembrane region" description="Helical" evidence="8">
    <location>
        <begin position="7"/>
        <end position="27"/>
    </location>
</feature>
<evidence type="ECO:0000313" key="11">
    <source>
        <dbReference type="Proteomes" id="UP001186944"/>
    </source>
</evidence>
<keyword evidence="3" id="KW-1003">Cell membrane</keyword>
<evidence type="ECO:0000259" key="9">
    <source>
        <dbReference type="PROSITE" id="PS51465"/>
    </source>
</evidence>
<evidence type="ECO:0000256" key="1">
    <source>
        <dbReference type="ARBA" id="ARBA00004651"/>
    </source>
</evidence>
<keyword evidence="4 8" id="KW-0812">Transmembrane</keyword>
<dbReference type="Gene3D" id="1.20.1250.20">
    <property type="entry name" value="MFS general substrate transporter like domains"/>
    <property type="match status" value="2"/>
</dbReference>
<feature type="transmembrane region" description="Helical" evidence="8">
    <location>
        <begin position="273"/>
        <end position="292"/>
    </location>
</feature>
<feature type="transmembrane region" description="Helical" evidence="8">
    <location>
        <begin position="33"/>
        <end position="54"/>
    </location>
</feature>
<comment type="caution">
    <text evidence="10">The sequence shown here is derived from an EMBL/GenBank/DDBJ whole genome shotgun (WGS) entry which is preliminary data.</text>
</comment>
<dbReference type="PANTHER" id="PTHR11388">
    <property type="entry name" value="ORGANIC ANION TRANSPORTER"/>
    <property type="match status" value="1"/>
</dbReference>
<feature type="transmembrane region" description="Helical" evidence="8">
    <location>
        <begin position="323"/>
        <end position="345"/>
    </location>
</feature>
<dbReference type="CDD" id="cd06174">
    <property type="entry name" value="MFS"/>
    <property type="match status" value="1"/>
</dbReference>
<feature type="transmembrane region" description="Helical" evidence="8">
    <location>
        <begin position="584"/>
        <end position="607"/>
    </location>
</feature>
<feature type="transmembrane region" description="Helical" evidence="8">
    <location>
        <begin position="66"/>
        <end position="83"/>
    </location>
</feature>
<keyword evidence="6 8" id="KW-0472">Membrane</keyword>
<feature type="domain" description="Kazal-like" evidence="9">
    <location>
        <begin position="506"/>
        <end position="561"/>
    </location>
</feature>
<keyword evidence="8" id="KW-0406">Ion transport</keyword>
<feature type="transmembrane region" description="Helical" evidence="8">
    <location>
        <begin position="396"/>
        <end position="415"/>
    </location>
</feature>
<dbReference type="GO" id="GO:0006811">
    <property type="term" value="P:monoatomic ion transport"/>
    <property type="evidence" value="ECO:0007669"/>
    <property type="project" value="UniProtKB-KW"/>
</dbReference>
<organism evidence="10 11">
    <name type="scientific">Pinctada imbricata</name>
    <name type="common">Atlantic pearl-oyster</name>
    <name type="synonym">Pinctada martensii</name>
    <dbReference type="NCBI Taxonomy" id="66713"/>
    <lineage>
        <taxon>Eukaryota</taxon>
        <taxon>Metazoa</taxon>
        <taxon>Spiralia</taxon>
        <taxon>Lophotrochozoa</taxon>
        <taxon>Mollusca</taxon>
        <taxon>Bivalvia</taxon>
        <taxon>Autobranchia</taxon>
        <taxon>Pteriomorphia</taxon>
        <taxon>Pterioida</taxon>
        <taxon>Pterioidea</taxon>
        <taxon>Pteriidae</taxon>
        <taxon>Pinctada</taxon>
    </lineage>
</organism>
<evidence type="ECO:0000256" key="4">
    <source>
        <dbReference type="ARBA" id="ARBA00022692"/>
    </source>
</evidence>
<keyword evidence="7" id="KW-1015">Disulfide bond</keyword>
<feature type="transmembrane region" description="Helical" evidence="8">
    <location>
        <begin position="628"/>
        <end position="646"/>
    </location>
</feature>